<keyword evidence="2" id="KW-0732">Signal</keyword>
<dbReference type="InterPro" id="IPR002168">
    <property type="entry name" value="Lipase_GDXG_HIS_AS"/>
</dbReference>
<accession>A0A371RKI9</accession>
<comment type="similarity">
    <text evidence="1">Belongs to the 'GDXG' lipolytic enzyme family.</text>
</comment>
<dbReference type="RefSeq" id="WP_116392618.1">
    <property type="nucleotide sequence ID" value="NZ_QUQO01000001.1"/>
</dbReference>
<dbReference type="PROSITE" id="PS51318">
    <property type="entry name" value="TAT"/>
    <property type="match status" value="1"/>
</dbReference>
<dbReference type="InterPro" id="IPR019819">
    <property type="entry name" value="Carboxylesterase_B_CS"/>
</dbReference>
<protein>
    <submittedName>
        <fullName evidence="4">Carboxylesterase/lipase family protein</fullName>
    </submittedName>
</protein>
<dbReference type="InterPro" id="IPR006311">
    <property type="entry name" value="TAT_signal"/>
</dbReference>
<dbReference type="InterPro" id="IPR002018">
    <property type="entry name" value="CarbesteraseB"/>
</dbReference>
<dbReference type="InterPro" id="IPR029058">
    <property type="entry name" value="AB_hydrolase_fold"/>
</dbReference>
<feature type="chain" id="PRO_5016563458" evidence="2">
    <location>
        <begin position="32"/>
        <end position="529"/>
    </location>
</feature>
<dbReference type="InParanoid" id="A0A371RKI9"/>
<dbReference type="PANTHER" id="PTHR11559">
    <property type="entry name" value="CARBOXYLESTERASE"/>
    <property type="match status" value="1"/>
</dbReference>
<gene>
    <name evidence="4" type="ORF">DX908_12370</name>
</gene>
<dbReference type="GO" id="GO:0016787">
    <property type="term" value="F:hydrolase activity"/>
    <property type="evidence" value="ECO:0007669"/>
    <property type="project" value="InterPro"/>
</dbReference>
<dbReference type="PROSITE" id="PS00941">
    <property type="entry name" value="CARBOXYLESTERASE_B_2"/>
    <property type="match status" value="1"/>
</dbReference>
<evidence type="ECO:0000259" key="3">
    <source>
        <dbReference type="Pfam" id="PF00135"/>
    </source>
</evidence>
<evidence type="ECO:0000256" key="2">
    <source>
        <dbReference type="SAM" id="SignalP"/>
    </source>
</evidence>
<feature type="domain" description="Carboxylesterase type B" evidence="3">
    <location>
        <begin position="34"/>
        <end position="506"/>
    </location>
</feature>
<dbReference type="SUPFAM" id="SSF53474">
    <property type="entry name" value="alpha/beta-Hydrolases"/>
    <property type="match status" value="1"/>
</dbReference>
<dbReference type="PROSITE" id="PS01173">
    <property type="entry name" value="LIPASE_GDXG_HIS"/>
    <property type="match status" value="1"/>
</dbReference>
<evidence type="ECO:0000313" key="5">
    <source>
        <dbReference type="Proteomes" id="UP000264589"/>
    </source>
</evidence>
<reference evidence="4 5" key="1">
    <citation type="submission" date="2018-08" db="EMBL/GenBank/DDBJ databases">
        <title>Parvularcula sp. SM1705, isolated from surface water of the South Sea China.</title>
        <authorList>
            <person name="Sun L."/>
        </authorList>
    </citation>
    <scope>NUCLEOTIDE SEQUENCE [LARGE SCALE GENOMIC DNA]</scope>
    <source>
        <strain evidence="4 5">SM1705</strain>
    </source>
</reference>
<keyword evidence="5" id="KW-1185">Reference proteome</keyword>
<proteinExistence type="inferred from homology"/>
<evidence type="ECO:0000313" key="4">
    <source>
        <dbReference type="EMBL" id="RFB05985.1"/>
    </source>
</evidence>
<feature type="signal peptide" evidence="2">
    <location>
        <begin position="1"/>
        <end position="31"/>
    </location>
</feature>
<dbReference type="OrthoDB" id="9771666at2"/>
<dbReference type="Gene3D" id="3.40.50.1820">
    <property type="entry name" value="alpha/beta hydrolase"/>
    <property type="match status" value="1"/>
</dbReference>
<comment type="caution">
    <text evidence="4">The sequence shown here is derived from an EMBL/GenBank/DDBJ whole genome shotgun (WGS) entry which is preliminary data.</text>
</comment>
<sequence>MTNAKGQSRRDVMVGAGAVSLLGLSGGLAQAASQDPVLRTAHGPVRGLKDGPIHVFKGVRYGADTGPRRFQKPVAPASWKEVRDATSYGAASPQRGDRQWDEDCLFLNVWTPGIRDGAKRPIMVYFHGGAYNSGSGSAELYDGRRLAETHDVIVITVNHRLNAFGYLYLPFLTGGQFADSGNAGMWDLILALKWVKANAAAMGGDASRVMVFGQSGGGAKIATLMAAPDAKGLFHSGATMSGQQVTASGPLNATERARAFLAEAGLDPSDTEGLLNAPAERLVEALSVSDPINPALGLYMGPVLDGRMLTRHPFWPDAPAQSANIPMILGNTKDETRNLIGRREPDSFSLSWEDVPVRLARHMRVDINPETVVATYREAYPDYSPSDVFFAATTAGRSWRGQVDEADVRGSAEHPTWVYQMDLPSPDDGGKWGAPHTIDIAHAFGNLDAPGSITGTGPAARRVSDELSTAFVNLARNGNPNHDGLPQWGQYRLSERATMVFGETTRLVDDPRKVERELFARVPFIQWGT</sequence>
<dbReference type="Pfam" id="PF00135">
    <property type="entry name" value="COesterase"/>
    <property type="match status" value="1"/>
</dbReference>
<dbReference type="EMBL" id="QUQO01000001">
    <property type="protein sequence ID" value="RFB05985.1"/>
    <property type="molecule type" value="Genomic_DNA"/>
</dbReference>
<dbReference type="AlphaFoldDB" id="A0A371RKI9"/>
<dbReference type="InterPro" id="IPR050309">
    <property type="entry name" value="Type-B_Carboxylest/Lipase"/>
</dbReference>
<evidence type="ECO:0000256" key="1">
    <source>
        <dbReference type="ARBA" id="ARBA00010515"/>
    </source>
</evidence>
<organism evidence="4 5">
    <name type="scientific">Parvularcula marina</name>
    <dbReference type="NCBI Taxonomy" id="2292771"/>
    <lineage>
        <taxon>Bacteria</taxon>
        <taxon>Pseudomonadati</taxon>
        <taxon>Pseudomonadota</taxon>
        <taxon>Alphaproteobacteria</taxon>
        <taxon>Parvularculales</taxon>
        <taxon>Parvularculaceae</taxon>
        <taxon>Parvularcula</taxon>
    </lineage>
</organism>
<name>A0A371RKI9_9PROT</name>
<dbReference type="Proteomes" id="UP000264589">
    <property type="component" value="Unassembled WGS sequence"/>
</dbReference>